<keyword evidence="4" id="KW-1185">Reference proteome</keyword>
<dbReference type="Proteomes" id="UP000612893">
    <property type="component" value="Unassembled WGS sequence"/>
</dbReference>
<feature type="region of interest" description="Disordered" evidence="1">
    <location>
        <begin position="73"/>
        <end position="105"/>
    </location>
</feature>
<proteinExistence type="predicted"/>
<dbReference type="EMBL" id="JAEKNR010000157">
    <property type="protein sequence ID" value="MBJ7599558.1"/>
    <property type="molecule type" value="Genomic_DNA"/>
</dbReference>
<comment type="caution">
    <text evidence="3">The sequence shown here is derived from an EMBL/GenBank/DDBJ whole genome shotgun (WGS) entry which is preliminary data.</text>
</comment>
<sequence>MRGLAFFRRLPRWARRLWYAVLLVTAVELALLIAALIWAPGWIWLASEVFSFSAWPLGAGLAVVVLVGSYTSRRRRPAAAAVTAAPPSSREPSAGEPAARPASQPAEGIEIAAARSAARLLAQA</sequence>
<dbReference type="AlphaFoldDB" id="A0A934KBX1"/>
<organism evidence="3 4">
    <name type="scientific">Candidatus Nephthysia bennettiae</name>
    <dbReference type="NCBI Taxonomy" id="3127016"/>
    <lineage>
        <taxon>Bacteria</taxon>
        <taxon>Bacillati</taxon>
        <taxon>Candidatus Dormiibacterota</taxon>
        <taxon>Candidatus Dormibacteria</taxon>
        <taxon>Candidatus Dormibacterales</taxon>
        <taxon>Candidatus Dormibacteraceae</taxon>
        <taxon>Candidatus Nephthysia</taxon>
    </lineage>
</organism>
<keyword evidence="2" id="KW-1133">Transmembrane helix</keyword>
<feature type="compositionally biased region" description="Low complexity" evidence="1">
    <location>
        <begin position="78"/>
        <end position="90"/>
    </location>
</feature>
<protein>
    <submittedName>
        <fullName evidence="3">Uncharacterized protein</fullName>
    </submittedName>
</protein>
<evidence type="ECO:0000256" key="2">
    <source>
        <dbReference type="SAM" id="Phobius"/>
    </source>
</evidence>
<keyword evidence="2" id="KW-0812">Transmembrane</keyword>
<evidence type="ECO:0000313" key="3">
    <source>
        <dbReference type="EMBL" id="MBJ7599558.1"/>
    </source>
</evidence>
<reference evidence="3" key="1">
    <citation type="submission" date="2020-10" db="EMBL/GenBank/DDBJ databases">
        <title>Ca. Dormibacterota MAGs.</title>
        <authorList>
            <person name="Montgomery K."/>
        </authorList>
    </citation>
    <scope>NUCLEOTIDE SEQUENCE [LARGE SCALE GENOMIC DNA]</scope>
    <source>
        <strain evidence="3">SC8812_S17_10</strain>
    </source>
</reference>
<feature type="transmembrane region" description="Helical" evidence="2">
    <location>
        <begin position="49"/>
        <end position="67"/>
    </location>
</feature>
<feature type="transmembrane region" description="Helical" evidence="2">
    <location>
        <begin position="20"/>
        <end position="43"/>
    </location>
</feature>
<evidence type="ECO:0000256" key="1">
    <source>
        <dbReference type="SAM" id="MobiDB-lite"/>
    </source>
</evidence>
<feature type="non-terminal residue" evidence="3">
    <location>
        <position position="124"/>
    </location>
</feature>
<evidence type="ECO:0000313" key="4">
    <source>
        <dbReference type="Proteomes" id="UP000612893"/>
    </source>
</evidence>
<accession>A0A934KBX1</accession>
<keyword evidence="2" id="KW-0472">Membrane</keyword>
<gene>
    <name evidence="3" type="ORF">JF922_15955</name>
</gene>
<name>A0A934KBX1_9BACT</name>